<keyword evidence="9 10" id="KW-0961">Cell wall biogenesis/degradation</keyword>
<dbReference type="AlphaFoldDB" id="A0A0G1VMF7"/>
<dbReference type="Pfam" id="PF03033">
    <property type="entry name" value="Glyco_transf_28"/>
    <property type="match status" value="1"/>
</dbReference>
<evidence type="ECO:0000256" key="8">
    <source>
        <dbReference type="ARBA" id="ARBA00023306"/>
    </source>
</evidence>
<sequence>MRIVLTGGGSGGHFYPLIAVTEALEDIVKERKLIEPELFYAGPSPFDDTALIEHEITHLPNSAGKRRHHPSILNIFDIFKTGWGIIQATIGLFQLYPDIVFSTGGYAAFPTLWAARLLRIPVIIYDADVMPGRVSMWSARFAHWIALAHPDAAKQFPEEYLEKIARTGHPIRKEILLVAKEGEYEFLKLDRTTPTIFIMGGSQGAVALNEATLNALPELLESYNIVHQTGKTNLKEVTDIASVVLKNSRHADRYRPFGLLNTLAMRMSAGAASVIVSRAGSGSIFEIATWGIPAILVPIPTDISRDQTENAFSYARAGAATVLEQKNLAPHLLIAEIRRIMEDEALQKRMVEAGREFARPDAAQKIAKIIIETALEHQSV</sequence>
<evidence type="ECO:0000256" key="10">
    <source>
        <dbReference type="HAMAP-Rule" id="MF_00033"/>
    </source>
</evidence>
<dbReference type="GO" id="GO:0005886">
    <property type="term" value="C:plasma membrane"/>
    <property type="evidence" value="ECO:0007669"/>
    <property type="project" value="UniProtKB-SubCell"/>
</dbReference>
<dbReference type="GO" id="GO:0050511">
    <property type="term" value="F:undecaprenyldiphospho-muramoylpentapeptide beta-N-acetylglucosaminyltransferase activity"/>
    <property type="evidence" value="ECO:0007669"/>
    <property type="project" value="UniProtKB-UniRule"/>
</dbReference>
<dbReference type="EC" id="2.4.1.227" evidence="10"/>
<evidence type="ECO:0000256" key="2">
    <source>
        <dbReference type="ARBA" id="ARBA00022618"/>
    </source>
</evidence>
<dbReference type="GO" id="GO:0071555">
    <property type="term" value="P:cell wall organization"/>
    <property type="evidence" value="ECO:0007669"/>
    <property type="project" value="UniProtKB-KW"/>
</dbReference>
<comment type="subcellular location">
    <subcellularLocation>
        <location evidence="10">Cell membrane</location>
        <topology evidence="10">Peripheral membrane protein</topology>
        <orientation evidence="10">Cytoplasmic side</orientation>
    </subcellularLocation>
</comment>
<dbReference type="UniPathway" id="UPA00219"/>
<evidence type="ECO:0000256" key="7">
    <source>
        <dbReference type="ARBA" id="ARBA00023136"/>
    </source>
</evidence>
<feature type="domain" description="Glycosyl transferase family 28 C-terminal" evidence="12">
    <location>
        <begin position="195"/>
        <end position="365"/>
    </location>
</feature>
<feature type="binding site" evidence="10">
    <location>
        <position position="202"/>
    </location>
    <ligand>
        <name>UDP-N-acetyl-alpha-D-glucosamine</name>
        <dbReference type="ChEBI" id="CHEBI:57705"/>
    </ligand>
</feature>
<keyword evidence="5 10" id="KW-0133">Cell shape</keyword>
<comment type="function">
    <text evidence="10">Cell wall formation. Catalyzes the transfer of a GlcNAc subunit on undecaprenyl-pyrophosphoryl-MurNAc-pentapeptide (lipid intermediate I) to form undecaprenyl-pyrophosphoryl-MurNAc-(pentapeptide)GlcNAc (lipid intermediate II).</text>
</comment>
<proteinExistence type="inferred from homology"/>
<dbReference type="PATRIC" id="fig|1618675.3.peg.205"/>
<evidence type="ECO:0000313" key="13">
    <source>
        <dbReference type="EMBL" id="KKW07475.1"/>
    </source>
</evidence>
<evidence type="ECO:0000256" key="4">
    <source>
        <dbReference type="ARBA" id="ARBA00022679"/>
    </source>
</evidence>
<evidence type="ECO:0000256" key="9">
    <source>
        <dbReference type="ARBA" id="ARBA00023316"/>
    </source>
</evidence>
<dbReference type="EMBL" id="LCPV01000013">
    <property type="protein sequence ID" value="KKW07475.1"/>
    <property type="molecule type" value="Genomic_DNA"/>
</dbReference>
<evidence type="ECO:0000256" key="3">
    <source>
        <dbReference type="ARBA" id="ARBA00022676"/>
    </source>
</evidence>
<reference evidence="13 14" key="1">
    <citation type="journal article" date="2015" name="Nature">
        <title>rRNA introns, odd ribosomes, and small enigmatic genomes across a large radiation of phyla.</title>
        <authorList>
            <person name="Brown C.T."/>
            <person name="Hug L.A."/>
            <person name="Thomas B.C."/>
            <person name="Sharon I."/>
            <person name="Castelle C.J."/>
            <person name="Singh A."/>
            <person name="Wilkins M.J."/>
            <person name="Williams K.H."/>
            <person name="Banfield J.F."/>
        </authorList>
    </citation>
    <scope>NUCLEOTIDE SEQUENCE [LARGE SCALE GENOMIC DNA]</scope>
</reference>
<evidence type="ECO:0000256" key="5">
    <source>
        <dbReference type="ARBA" id="ARBA00022960"/>
    </source>
</evidence>
<dbReference type="GO" id="GO:0009252">
    <property type="term" value="P:peptidoglycan biosynthetic process"/>
    <property type="evidence" value="ECO:0007669"/>
    <property type="project" value="UniProtKB-UniRule"/>
</dbReference>
<feature type="binding site" evidence="10">
    <location>
        <position position="307"/>
    </location>
    <ligand>
        <name>UDP-N-acetyl-alpha-D-glucosamine</name>
        <dbReference type="ChEBI" id="CHEBI:57705"/>
    </ligand>
</feature>
<dbReference type="CDD" id="cd03785">
    <property type="entry name" value="GT28_MurG"/>
    <property type="match status" value="1"/>
</dbReference>
<comment type="similarity">
    <text evidence="10">Belongs to the glycosyltransferase 28 family. MurG subfamily.</text>
</comment>
<feature type="domain" description="Glycosyltransferase family 28 N-terminal" evidence="11">
    <location>
        <begin position="3"/>
        <end position="144"/>
    </location>
</feature>
<keyword evidence="1 10" id="KW-1003">Cell membrane</keyword>
<dbReference type="GO" id="GO:0008360">
    <property type="term" value="P:regulation of cell shape"/>
    <property type="evidence" value="ECO:0007669"/>
    <property type="project" value="UniProtKB-KW"/>
</dbReference>
<dbReference type="Proteomes" id="UP000034589">
    <property type="component" value="Unassembled WGS sequence"/>
</dbReference>
<comment type="caution">
    <text evidence="13">The sequence shown here is derived from an EMBL/GenBank/DDBJ whole genome shotgun (WGS) entry which is preliminary data.</text>
</comment>
<dbReference type="InterPro" id="IPR007235">
    <property type="entry name" value="Glyco_trans_28_C"/>
</dbReference>
<keyword evidence="8 10" id="KW-0131">Cell cycle</keyword>
<comment type="pathway">
    <text evidence="10">Cell wall biogenesis; peptidoglycan biosynthesis.</text>
</comment>
<keyword evidence="2 10" id="KW-0132">Cell division</keyword>
<name>A0A0G1VMF7_9BACT</name>
<comment type="catalytic activity">
    <reaction evidence="10">
        <text>di-trans,octa-cis-undecaprenyl diphospho-N-acetyl-alpha-D-muramoyl-L-alanyl-D-glutamyl-meso-2,6-diaminopimeloyl-D-alanyl-D-alanine + UDP-N-acetyl-alpha-D-glucosamine = di-trans,octa-cis-undecaprenyl diphospho-[N-acetyl-alpha-D-glucosaminyl-(1-&gt;4)]-N-acetyl-alpha-D-muramoyl-L-alanyl-D-glutamyl-meso-2,6-diaminopimeloyl-D-alanyl-D-alanine + UDP + H(+)</text>
        <dbReference type="Rhea" id="RHEA:31227"/>
        <dbReference type="ChEBI" id="CHEBI:15378"/>
        <dbReference type="ChEBI" id="CHEBI:57705"/>
        <dbReference type="ChEBI" id="CHEBI:58223"/>
        <dbReference type="ChEBI" id="CHEBI:61387"/>
        <dbReference type="ChEBI" id="CHEBI:61388"/>
        <dbReference type="EC" id="2.4.1.227"/>
    </reaction>
</comment>
<feature type="binding site" evidence="10">
    <location>
        <begin position="10"/>
        <end position="12"/>
    </location>
    <ligand>
        <name>UDP-N-acetyl-alpha-D-glucosamine</name>
        <dbReference type="ChEBI" id="CHEBI:57705"/>
    </ligand>
</feature>
<evidence type="ECO:0000259" key="11">
    <source>
        <dbReference type="Pfam" id="PF03033"/>
    </source>
</evidence>
<feature type="binding site" evidence="10">
    <location>
        <position position="172"/>
    </location>
    <ligand>
        <name>UDP-N-acetyl-alpha-D-glucosamine</name>
        <dbReference type="ChEBI" id="CHEBI:57705"/>
    </ligand>
</feature>
<organism evidence="13 14">
    <name type="scientific">Candidatus Kaiserbacteria bacterium GW2011_GWC2_49_12</name>
    <dbReference type="NCBI Taxonomy" id="1618675"/>
    <lineage>
        <taxon>Bacteria</taxon>
        <taxon>Candidatus Kaiseribacteriota</taxon>
    </lineage>
</organism>
<dbReference type="InterPro" id="IPR006009">
    <property type="entry name" value="GlcNAc_MurG"/>
</dbReference>
<keyword evidence="6 10" id="KW-0573">Peptidoglycan synthesis</keyword>
<dbReference type="GO" id="GO:0051991">
    <property type="term" value="F:UDP-N-acetyl-D-glucosamine:N-acetylmuramoyl-L-alanyl-D-glutamyl-meso-2,6-diaminopimelyl-D-alanyl-D-alanine-diphosphoundecaprenol 4-beta-N-acetylglucosaminlytransferase activity"/>
    <property type="evidence" value="ECO:0007669"/>
    <property type="project" value="RHEA"/>
</dbReference>
<evidence type="ECO:0000256" key="1">
    <source>
        <dbReference type="ARBA" id="ARBA00022475"/>
    </source>
</evidence>
<dbReference type="Pfam" id="PF04101">
    <property type="entry name" value="Glyco_tran_28_C"/>
    <property type="match status" value="1"/>
</dbReference>
<dbReference type="InterPro" id="IPR004276">
    <property type="entry name" value="GlycoTrans_28_N"/>
</dbReference>
<dbReference type="GO" id="GO:0051301">
    <property type="term" value="P:cell division"/>
    <property type="evidence" value="ECO:0007669"/>
    <property type="project" value="UniProtKB-KW"/>
</dbReference>
<keyword evidence="4 10" id="KW-0808">Transferase</keyword>
<evidence type="ECO:0000259" key="12">
    <source>
        <dbReference type="Pfam" id="PF04101"/>
    </source>
</evidence>
<dbReference type="PANTHER" id="PTHR21015">
    <property type="entry name" value="UDP-N-ACETYLGLUCOSAMINE--N-ACETYLMURAMYL-(PENTAPEPTIDE) PYROPHOSPHORYL-UNDECAPRENOL N-ACETYLGLUCOSAMINE TRANSFERASE 1"/>
    <property type="match status" value="1"/>
</dbReference>
<keyword evidence="3 10" id="KW-0328">Glycosyltransferase</keyword>
<protein>
    <recommendedName>
        <fullName evidence="10">UDP-N-acetylglucosamine--N-acetylmuramyl-(pentapeptide) pyrophosphoryl-undecaprenol N-acetylglucosamine transferase</fullName>
        <ecNumber evidence="10">2.4.1.227</ecNumber>
    </recommendedName>
    <alternativeName>
        <fullName evidence="10">Undecaprenyl-PP-MurNAc-pentapeptide-UDPGlcNAc GlcNAc transferase</fullName>
    </alternativeName>
</protein>
<dbReference type="GO" id="GO:0005975">
    <property type="term" value="P:carbohydrate metabolic process"/>
    <property type="evidence" value="ECO:0007669"/>
    <property type="project" value="InterPro"/>
</dbReference>
<dbReference type="Gene3D" id="3.40.50.2000">
    <property type="entry name" value="Glycogen Phosphorylase B"/>
    <property type="match status" value="2"/>
</dbReference>
<dbReference type="SUPFAM" id="SSF53756">
    <property type="entry name" value="UDP-Glycosyltransferase/glycogen phosphorylase"/>
    <property type="match status" value="1"/>
</dbReference>
<evidence type="ECO:0000313" key="14">
    <source>
        <dbReference type="Proteomes" id="UP000034589"/>
    </source>
</evidence>
<gene>
    <name evidence="10" type="primary">murG</name>
    <name evidence="13" type="ORF">UY39_C0013G0006</name>
</gene>
<dbReference type="HAMAP" id="MF_00033">
    <property type="entry name" value="MurG"/>
    <property type="match status" value="1"/>
</dbReference>
<evidence type="ECO:0000256" key="6">
    <source>
        <dbReference type="ARBA" id="ARBA00022984"/>
    </source>
</evidence>
<accession>A0A0G1VMF7</accession>
<keyword evidence="7 10" id="KW-0472">Membrane</keyword>
<comment type="caution">
    <text evidence="10">Lacks conserved residue(s) required for the propagation of feature annotation.</text>
</comment>
<dbReference type="PANTHER" id="PTHR21015:SF22">
    <property type="entry name" value="GLYCOSYLTRANSFERASE"/>
    <property type="match status" value="1"/>
</dbReference>